<name>A0ABW2QG77_9BURK</name>
<dbReference type="SMART" id="SM00347">
    <property type="entry name" value="HTH_MARR"/>
    <property type="match status" value="1"/>
</dbReference>
<evidence type="ECO:0000256" key="3">
    <source>
        <dbReference type="ARBA" id="ARBA00023163"/>
    </source>
</evidence>
<dbReference type="Gene3D" id="1.10.10.10">
    <property type="entry name" value="Winged helix-like DNA-binding domain superfamily/Winged helix DNA-binding domain"/>
    <property type="match status" value="1"/>
</dbReference>
<keyword evidence="3" id="KW-0804">Transcription</keyword>
<sequence length="154" mass="16711">MQLDALPGPYIRRLQQIAVAIFLQETEGFGVTPIQYGVLLTVHRQPGLDQRTLAGLMGLDTSTTAGVVDRLEARGLLRRSASPTDRRVRLLGISAEGSTLLTEMEQAVKAAQARMLAPLSDAEKPQFLDMLTRLVRAHNESSRSPTEGMGLSDG</sequence>
<comment type="caution">
    <text evidence="5">The sequence shown here is derived from an EMBL/GenBank/DDBJ whole genome shotgun (WGS) entry which is preliminary data.</text>
</comment>
<keyword evidence="6" id="KW-1185">Reference proteome</keyword>
<evidence type="ECO:0000259" key="4">
    <source>
        <dbReference type="PROSITE" id="PS50995"/>
    </source>
</evidence>
<dbReference type="PROSITE" id="PS01117">
    <property type="entry name" value="HTH_MARR_1"/>
    <property type="match status" value="1"/>
</dbReference>
<dbReference type="PANTHER" id="PTHR33164:SF95">
    <property type="entry name" value="TRANSCRIPTIONAL REGULATOR"/>
    <property type="match status" value="1"/>
</dbReference>
<dbReference type="InterPro" id="IPR039422">
    <property type="entry name" value="MarR/SlyA-like"/>
</dbReference>
<dbReference type="InterPro" id="IPR000835">
    <property type="entry name" value="HTH_MarR-typ"/>
</dbReference>
<dbReference type="PROSITE" id="PS50995">
    <property type="entry name" value="HTH_MARR_2"/>
    <property type="match status" value="1"/>
</dbReference>
<evidence type="ECO:0000313" key="6">
    <source>
        <dbReference type="Proteomes" id="UP001596501"/>
    </source>
</evidence>
<organism evidence="5 6">
    <name type="scientific">Hydrogenophaga atypica</name>
    <dbReference type="NCBI Taxonomy" id="249409"/>
    <lineage>
        <taxon>Bacteria</taxon>
        <taxon>Pseudomonadati</taxon>
        <taxon>Pseudomonadota</taxon>
        <taxon>Betaproteobacteria</taxon>
        <taxon>Burkholderiales</taxon>
        <taxon>Comamonadaceae</taxon>
        <taxon>Hydrogenophaga</taxon>
    </lineage>
</organism>
<dbReference type="RefSeq" id="WP_382220757.1">
    <property type="nucleotide sequence ID" value="NZ_JBHTCA010000003.1"/>
</dbReference>
<dbReference type="Proteomes" id="UP001596501">
    <property type="component" value="Unassembled WGS sequence"/>
</dbReference>
<feature type="domain" description="HTH marR-type" evidence="4">
    <location>
        <begin position="1"/>
        <end position="136"/>
    </location>
</feature>
<dbReference type="EMBL" id="JBHTCA010000003">
    <property type="protein sequence ID" value="MFC7408460.1"/>
    <property type="molecule type" value="Genomic_DNA"/>
</dbReference>
<evidence type="ECO:0000256" key="1">
    <source>
        <dbReference type="ARBA" id="ARBA00023015"/>
    </source>
</evidence>
<reference evidence="6" key="1">
    <citation type="journal article" date="2019" name="Int. J. Syst. Evol. Microbiol.">
        <title>The Global Catalogue of Microorganisms (GCM) 10K type strain sequencing project: providing services to taxonomists for standard genome sequencing and annotation.</title>
        <authorList>
            <consortium name="The Broad Institute Genomics Platform"/>
            <consortium name="The Broad Institute Genome Sequencing Center for Infectious Disease"/>
            <person name="Wu L."/>
            <person name="Ma J."/>
        </authorList>
    </citation>
    <scope>NUCLEOTIDE SEQUENCE [LARGE SCALE GENOMIC DNA]</scope>
    <source>
        <strain evidence="6">CGMCC 1.12371</strain>
    </source>
</reference>
<gene>
    <name evidence="5" type="ORF">ACFQPB_06270</name>
</gene>
<keyword evidence="1" id="KW-0805">Transcription regulation</keyword>
<evidence type="ECO:0000256" key="2">
    <source>
        <dbReference type="ARBA" id="ARBA00023125"/>
    </source>
</evidence>
<dbReference type="SUPFAM" id="SSF46785">
    <property type="entry name" value="Winged helix' DNA-binding domain"/>
    <property type="match status" value="1"/>
</dbReference>
<evidence type="ECO:0000313" key="5">
    <source>
        <dbReference type="EMBL" id="MFC7408460.1"/>
    </source>
</evidence>
<dbReference type="InterPro" id="IPR036388">
    <property type="entry name" value="WH-like_DNA-bd_sf"/>
</dbReference>
<dbReference type="InterPro" id="IPR036390">
    <property type="entry name" value="WH_DNA-bd_sf"/>
</dbReference>
<proteinExistence type="predicted"/>
<dbReference type="InterPro" id="IPR023187">
    <property type="entry name" value="Tscrpt_reg_MarR-type_CS"/>
</dbReference>
<dbReference type="PRINTS" id="PR00598">
    <property type="entry name" value="HTHMARR"/>
</dbReference>
<accession>A0ABW2QG77</accession>
<keyword evidence="2" id="KW-0238">DNA-binding</keyword>
<protein>
    <submittedName>
        <fullName evidence="5">MarR family winged helix-turn-helix transcriptional regulator</fullName>
    </submittedName>
</protein>
<dbReference type="Pfam" id="PF12802">
    <property type="entry name" value="MarR_2"/>
    <property type="match status" value="1"/>
</dbReference>
<dbReference type="PANTHER" id="PTHR33164">
    <property type="entry name" value="TRANSCRIPTIONAL REGULATOR, MARR FAMILY"/>
    <property type="match status" value="1"/>
</dbReference>